<accession>A0AAV4ZI07</accession>
<dbReference type="AlphaFoldDB" id="A0AAV4ZI07"/>
<protein>
    <submittedName>
        <fullName evidence="1">Uncharacterized protein</fullName>
    </submittedName>
</protein>
<evidence type="ECO:0000313" key="2">
    <source>
        <dbReference type="Proteomes" id="UP001055247"/>
    </source>
</evidence>
<comment type="caution">
    <text evidence="1">The sequence shown here is derived from an EMBL/GenBank/DDBJ whole genome shotgun (WGS) entry which is preliminary data.</text>
</comment>
<dbReference type="EMBL" id="BPQO01000004">
    <property type="protein sequence ID" value="GJD87729.1"/>
    <property type="molecule type" value="Genomic_DNA"/>
</dbReference>
<evidence type="ECO:0000313" key="1">
    <source>
        <dbReference type="EMBL" id="GJD87729.1"/>
    </source>
</evidence>
<organism evidence="1 2">
    <name type="scientific">Methylobacterium hispanicum</name>
    <dbReference type="NCBI Taxonomy" id="270350"/>
    <lineage>
        <taxon>Bacteria</taxon>
        <taxon>Pseudomonadati</taxon>
        <taxon>Pseudomonadota</taxon>
        <taxon>Alphaproteobacteria</taxon>
        <taxon>Hyphomicrobiales</taxon>
        <taxon>Methylobacteriaceae</taxon>
        <taxon>Methylobacterium</taxon>
    </lineage>
</organism>
<reference evidence="1" key="2">
    <citation type="submission" date="2021-08" db="EMBL/GenBank/DDBJ databases">
        <authorList>
            <person name="Tani A."/>
            <person name="Ola A."/>
            <person name="Ogura Y."/>
            <person name="Katsura K."/>
            <person name="Hayashi T."/>
        </authorList>
    </citation>
    <scope>NUCLEOTIDE SEQUENCE</scope>
    <source>
        <strain evidence="1">DSM 16372</strain>
    </source>
</reference>
<sequence length="498" mass="54485">MTNLPSPSVDRPKVRLPVEFTYHVGYLPPRAQNQRRMPMQGSTVVEIDELDPATTEHVANVTSRRQFAYSSDRYVRARGAPPVRVLYADGSFWREDMPLDDLRRQLASGAIDRGYLAHLASRGTHSTEHGDVAGLSNEQRAAKVLAHVPHDRWQDDGGAATAEAFRKRAASMAVFDGAVFVRTPMPVIELSRYASRGLTIGSSRSYGPAEGRENEGDHRFDLDEAKQALAFQRSLSTEKEAADGTLEIELLKPGIWEAASHRDAVIDIAKHAFSKMMEKPDELPVEVLERAFDLRDALIECAGEITPMLLQVLEDLRAMPRPSDGQIAEWTLQAAQYGDNSWNKGRSAKLVEGAAAVVDEVVALAGRAMTRWEMRKPHASWEQHLTGPPVVWDEAGAIHQILTLSEARVLERMHGIDLSHEVRECLEGRARLHVAATGPYGVSLQSASPHALLVEDETGLRVLAAHPAIDAGAVSAVAERLTGRAFASAHAMAPGGGR</sequence>
<reference evidence="1" key="1">
    <citation type="journal article" date="2016" name="Front. Microbiol.">
        <title>Genome Sequence of the Piezophilic, Mesophilic Sulfate-Reducing Bacterium Desulfovibrio indicus J2T.</title>
        <authorList>
            <person name="Cao J."/>
            <person name="Maignien L."/>
            <person name="Shao Z."/>
            <person name="Alain K."/>
            <person name="Jebbar M."/>
        </authorList>
    </citation>
    <scope>NUCLEOTIDE SEQUENCE</scope>
    <source>
        <strain evidence="1">DSM 16372</strain>
    </source>
</reference>
<gene>
    <name evidence="1" type="ORF">BHAOGJBA_1234</name>
</gene>
<name>A0AAV4ZI07_9HYPH</name>
<proteinExistence type="predicted"/>
<keyword evidence="2" id="KW-1185">Reference proteome</keyword>
<dbReference type="Proteomes" id="UP001055247">
    <property type="component" value="Unassembled WGS sequence"/>
</dbReference>